<dbReference type="RefSeq" id="YP_009204477.1">
    <property type="nucleotide sequence ID" value="NC_028865.1"/>
</dbReference>
<dbReference type="Proteomes" id="UP000203853">
    <property type="component" value="Segment"/>
</dbReference>
<dbReference type="EMBL" id="KR011062">
    <property type="protein sequence ID" value="AKJ71732.1"/>
    <property type="molecule type" value="Genomic_DNA"/>
</dbReference>
<dbReference type="OrthoDB" id="38884at10239"/>
<proteinExistence type="predicted"/>
<reference evidence="1 2" key="1">
    <citation type="journal article" date="2015" name="Appl. Environ. Microbiol.">
        <title>Three of a Kind: Genetically Similar Tsukamurella Phages TIN2, TIN3, and TIN4.</title>
        <authorList>
            <person name="Dyson Z.A."/>
            <person name="Tucci J."/>
            <person name="Seviour R.J."/>
            <person name="Petrovski S."/>
        </authorList>
    </citation>
    <scope>NUCLEOTIDE SEQUENCE [LARGE SCALE GENOMIC DNA]</scope>
</reference>
<evidence type="ECO:0000313" key="2">
    <source>
        <dbReference type="Proteomes" id="UP000203853"/>
    </source>
</evidence>
<dbReference type="KEGG" id="vg:26631003"/>
<accession>A0A0K0N5P8</accession>
<protein>
    <submittedName>
        <fullName evidence="1">Uncharacterized protein</fullName>
    </submittedName>
</protein>
<sequence>MRLYFEVEILDAEVNLDNYKTDDCPSGVATIQDAVNLDLDMYRAGEASLEEVIFNLAGETGEVKISLSKIIHNEVITIPNNENN</sequence>
<gene>
    <name evidence="1" type="ORF">TIN2_42</name>
</gene>
<evidence type="ECO:0000313" key="1">
    <source>
        <dbReference type="EMBL" id="AKJ71732.1"/>
    </source>
</evidence>
<organism evidence="1 2">
    <name type="scientific">Tsukamurella phage TIN2</name>
    <dbReference type="NCBI Taxonomy" id="1636545"/>
    <lineage>
        <taxon>Viruses</taxon>
        <taxon>Duplodnaviria</taxon>
        <taxon>Heunggongvirae</taxon>
        <taxon>Uroviricota</taxon>
        <taxon>Caudoviricetes</taxon>
        <taxon>Tinduovirus</taxon>
        <taxon>Tinduovirus TIN2</taxon>
    </lineage>
</organism>
<keyword evidence="2" id="KW-1185">Reference proteome</keyword>
<name>A0A0K0N5P8_9CAUD</name>
<dbReference type="GeneID" id="26631003"/>